<gene>
    <name evidence="1" type="ORF">EVAR_72832_1</name>
</gene>
<keyword evidence="2" id="KW-1185">Reference proteome</keyword>
<evidence type="ECO:0000313" key="2">
    <source>
        <dbReference type="Proteomes" id="UP000299102"/>
    </source>
</evidence>
<dbReference type="EMBL" id="BGZK01005646">
    <property type="protein sequence ID" value="GBP14922.1"/>
    <property type="molecule type" value="Genomic_DNA"/>
</dbReference>
<organism evidence="1 2">
    <name type="scientific">Eumeta variegata</name>
    <name type="common">Bagworm moth</name>
    <name type="synonym">Eumeta japonica</name>
    <dbReference type="NCBI Taxonomy" id="151549"/>
    <lineage>
        <taxon>Eukaryota</taxon>
        <taxon>Metazoa</taxon>
        <taxon>Ecdysozoa</taxon>
        <taxon>Arthropoda</taxon>
        <taxon>Hexapoda</taxon>
        <taxon>Insecta</taxon>
        <taxon>Pterygota</taxon>
        <taxon>Neoptera</taxon>
        <taxon>Endopterygota</taxon>
        <taxon>Lepidoptera</taxon>
        <taxon>Glossata</taxon>
        <taxon>Ditrysia</taxon>
        <taxon>Tineoidea</taxon>
        <taxon>Psychidae</taxon>
        <taxon>Oiketicinae</taxon>
        <taxon>Eumeta</taxon>
    </lineage>
</organism>
<accession>A0A4C1TK66</accession>
<sequence length="87" mass="10098">MDSDIHSWLTSNDTNFHGASLAHEQIKAKCELETWAHRIHSTARITRPGWFYWKGSDECGTKEWLRFCKAKLSRIMEDVTGYHQGTS</sequence>
<dbReference type="Proteomes" id="UP000299102">
    <property type="component" value="Unassembled WGS sequence"/>
</dbReference>
<reference evidence="1 2" key="1">
    <citation type="journal article" date="2019" name="Commun. Biol.">
        <title>The bagworm genome reveals a unique fibroin gene that provides high tensile strength.</title>
        <authorList>
            <person name="Kono N."/>
            <person name="Nakamura H."/>
            <person name="Ohtoshi R."/>
            <person name="Tomita M."/>
            <person name="Numata K."/>
            <person name="Arakawa K."/>
        </authorList>
    </citation>
    <scope>NUCLEOTIDE SEQUENCE [LARGE SCALE GENOMIC DNA]</scope>
</reference>
<comment type="caution">
    <text evidence="1">The sequence shown here is derived from an EMBL/GenBank/DDBJ whole genome shotgun (WGS) entry which is preliminary data.</text>
</comment>
<protein>
    <submittedName>
        <fullName evidence="1">Uncharacterized protein</fullName>
    </submittedName>
</protein>
<name>A0A4C1TK66_EUMVA</name>
<dbReference type="AlphaFoldDB" id="A0A4C1TK66"/>
<evidence type="ECO:0000313" key="1">
    <source>
        <dbReference type="EMBL" id="GBP14922.1"/>
    </source>
</evidence>
<proteinExistence type="predicted"/>